<proteinExistence type="predicted"/>
<sequence length="75" mass="8214">DGDQVVVSALFNVAIQLGSPIGVVDGHRAAFTFGDIGDAGFCRQWFWRGTRTLLSPLAVYQMLLRTTKWGQAQSD</sequence>
<dbReference type="AlphaFoldDB" id="A0A9P6PWM5"/>
<name>A0A9P6PWM5_9FUNG</name>
<reference evidence="1" key="1">
    <citation type="journal article" date="2020" name="Fungal Divers.">
        <title>Resolving the Mortierellaceae phylogeny through synthesis of multi-gene phylogenetics and phylogenomics.</title>
        <authorList>
            <person name="Vandepol N."/>
            <person name="Liber J."/>
            <person name="Desiro A."/>
            <person name="Na H."/>
            <person name="Kennedy M."/>
            <person name="Barry K."/>
            <person name="Grigoriev I.V."/>
            <person name="Miller A.N."/>
            <person name="O'Donnell K."/>
            <person name="Stajich J.E."/>
            <person name="Bonito G."/>
        </authorList>
    </citation>
    <scope>NUCLEOTIDE SEQUENCE</scope>
    <source>
        <strain evidence="1">KOD948</strain>
    </source>
</reference>
<comment type="caution">
    <text evidence="1">The sequence shown here is derived from an EMBL/GenBank/DDBJ whole genome shotgun (WGS) entry which is preliminary data.</text>
</comment>
<keyword evidence="2" id="KW-1185">Reference proteome</keyword>
<organism evidence="1 2">
    <name type="scientific">Mortierella polycephala</name>
    <dbReference type="NCBI Taxonomy" id="41804"/>
    <lineage>
        <taxon>Eukaryota</taxon>
        <taxon>Fungi</taxon>
        <taxon>Fungi incertae sedis</taxon>
        <taxon>Mucoromycota</taxon>
        <taxon>Mortierellomycotina</taxon>
        <taxon>Mortierellomycetes</taxon>
        <taxon>Mortierellales</taxon>
        <taxon>Mortierellaceae</taxon>
        <taxon>Mortierella</taxon>
    </lineage>
</organism>
<protein>
    <submittedName>
        <fullName evidence="1">Uncharacterized protein</fullName>
    </submittedName>
</protein>
<dbReference type="EMBL" id="JAAAJA010000422">
    <property type="protein sequence ID" value="KAG0254060.1"/>
    <property type="molecule type" value="Genomic_DNA"/>
</dbReference>
<accession>A0A9P6PWM5</accession>
<feature type="non-terminal residue" evidence="1">
    <location>
        <position position="1"/>
    </location>
</feature>
<evidence type="ECO:0000313" key="2">
    <source>
        <dbReference type="Proteomes" id="UP000726737"/>
    </source>
</evidence>
<gene>
    <name evidence="1" type="ORF">BG011_006004</name>
</gene>
<dbReference type="Proteomes" id="UP000726737">
    <property type="component" value="Unassembled WGS sequence"/>
</dbReference>
<evidence type="ECO:0000313" key="1">
    <source>
        <dbReference type="EMBL" id="KAG0254060.1"/>
    </source>
</evidence>